<keyword evidence="2" id="KW-0472">Membrane</keyword>
<evidence type="ECO:0000313" key="3">
    <source>
        <dbReference type="EMBL" id="TDG03417.1"/>
    </source>
</evidence>
<proteinExistence type="predicted"/>
<dbReference type="RefSeq" id="WP_133188384.1">
    <property type="nucleotide sequence ID" value="NZ_SMOD01000041.1"/>
</dbReference>
<keyword evidence="2" id="KW-1133">Transmembrane helix</keyword>
<dbReference type="Proteomes" id="UP000295606">
    <property type="component" value="Unassembled WGS sequence"/>
</dbReference>
<accession>A0A4R5L419</accession>
<evidence type="ECO:0000256" key="1">
    <source>
        <dbReference type="SAM" id="MobiDB-lite"/>
    </source>
</evidence>
<dbReference type="OrthoDB" id="8637255at2"/>
<feature type="region of interest" description="Disordered" evidence="1">
    <location>
        <begin position="1"/>
        <end position="29"/>
    </location>
</feature>
<sequence length="85" mass="8684">MTSTDGQGIANEVAAQAPEKAGAVPGDPASQLASKATQLCGESQQLFADAVAVTRDAITESPLRVLGVTAAISFALGALWGWRRD</sequence>
<organism evidence="3 4">
    <name type="scientific">Paraburkholderia guartelaensis</name>
    <dbReference type="NCBI Taxonomy" id="2546446"/>
    <lineage>
        <taxon>Bacteria</taxon>
        <taxon>Pseudomonadati</taxon>
        <taxon>Pseudomonadota</taxon>
        <taxon>Betaproteobacteria</taxon>
        <taxon>Burkholderiales</taxon>
        <taxon>Burkholderiaceae</taxon>
        <taxon>Paraburkholderia</taxon>
    </lineage>
</organism>
<comment type="caution">
    <text evidence="3">The sequence shown here is derived from an EMBL/GenBank/DDBJ whole genome shotgun (WGS) entry which is preliminary data.</text>
</comment>
<protein>
    <submittedName>
        <fullName evidence="3">CsbD family protein</fullName>
    </submittedName>
</protein>
<evidence type="ECO:0000313" key="4">
    <source>
        <dbReference type="Proteomes" id="UP000295606"/>
    </source>
</evidence>
<evidence type="ECO:0000256" key="2">
    <source>
        <dbReference type="SAM" id="Phobius"/>
    </source>
</evidence>
<name>A0A4R5L419_9BURK</name>
<feature type="transmembrane region" description="Helical" evidence="2">
    <location>
        <begin position="63"/>
        <end position="82"/>
    </location>
</feature>
<reference evidence="3 4" key="1">
    <citation type="submission" date="2019-03" db="EMBL/GenBank/DDBJ databases">
        <title>Paraburkholderia sp. isolated from native Mimosa gymnas in Guartela State Park, Brazil.</title>
        <authorList>
            <person name="Paulitsch F."/>
            <person name="Hungria M."/>
            <person name="Delamuta J.R.M."/>
            <person name="Ribeiro R.A."/>
            <person name="Dall'Agnol R."/>
            <person name="Silva J.S.B."/>
        </authorList>
    </citation>
    <scope>NUCLEOTIDE SEQUENCE [LARGE SCALE GENOMIC DNA]</scope>
    <source>
        <strain evidence="3 4">CNPSo 3008</strain>
    </source>
</reference>
<dbReference type="EMBL" id="SMOD01000041">
    <property type="protein sequence ID" value="TDG03417.1"/>
    <property type="molecule type" value="Genomic_DNA"/>
</dbReference>
<gene>
    <name evidence="3" type="ORF">E1N52_34795</name>
</gene>
<dbReference type="AlphaFoldDB" id="A0A4R5L419"/>
<keyword evidence="2" id="KW-0812">Transmembrane</keyword>